<gene>
    <name evidence="4" type="ORF">MUK42_34143</name>
</gene>
<dbReference type="InterPro" id="IPR007751">
    <property type="entry name" value="DUF676_lipase-like"/>
</dbReference>
<dbReference type="OrthoDB" id="273452at2759"/>
<feature type="region of interest" description="Disordered" evidence="2">
    <location>
        <begin position="1363"/>
        <end position="1383"/>
    </location>
</feature>
<feature type="compositionally biased region" description="Basic residues" evidence="2">
    <location>
        <begin position="1363"/>
        <end position="1379"/>
    </location>
</feature>
<proteinExistence type="inferred from homology"/>
<evidence type="ECO:0000313" key="4">
    <source>
        <dbReference type="EMBL" id="URE28173.1"/>
    </source>
</evidence>
<accession>A0A9E7HE21</accession>
<dbReference type="InterPro" id="IPR022122">
    <property type="entry name" value="DUF3657"/>
</dbReference>
<dbReference type="Proteomes" id="UP001055439">
    <property type="component" value="Chromosome 8"/>
</dbReference>
<dbReference type="EMBL" id="CP097510">
    <property type="protein sequence ID" value="URE28173.1"/>
    <property type="molecule type" value="Genomic_DNA"/>
</dbReference>
<keyword evidence="5" id="KW-1185">Reference proteome</keyword>
<feature type="compositionally biased region" description="Basic and acidic residues" evidence="2">
    <location>
        <begin position="1530"/>
        <end position="1554"/>
    </location>
</feature>
<dbReference type="FunFam" id="3.40.50.1820:FF:000102">
    <property type="entry name" value="Putative serine esterase family protein"/>
    <property type="match status" value="1"/>
</dbReference>
<evidence type="ECO:0000256" key="2">
    <source>
        <dbReference type="SAM" id="MobiDB-lite"/>
    </source>
</evidence>
<dbReference type="SUPFAM" id="SSF53474">
    <property type="entry name" value="alpha/beta-Hydrolases"/>
    <property type="match status" value="1"/>
</dbReference>
<feature type="compositionally biased region" description="Gly residues" evidence="2">
    <location>
        <begin position="1310"/>
        <end position="1324"/>
    </location>
</feature>
<dbReference type="Pfam" id="PF05057">
    <property type="entry name" value="DUF676"/>
    <property type="match status" value="1"/>
</dbReference>
<feature type="region of interest" description="Disordered" evidence="2">
    <location>
        <begin position="1516"/>
        <end position="1629"/>
    </location>
</feature>
<dbReference type="Gene3D" id="3.40.50.1820">
    <property type="entry name" value="alpha/beta hydrolase"/>
    <property type="match status" value="1"/>
</dbReference>
<reference evidence="4" key="1">
    <citation type="submission" date="2022-05" db="EMBL/GenBank/DDBJ databases">
        <title>The Musa troglodytarum L. genome provides insights into the mechanism of non-climacteric behaviour and enrichment of carotenoids.</title>
        <authorList>
            <person name="Wang J."/>
        </authorList>
    </citation>
    <scope>NUCLEOTIDE SEQUENCE</scope>
    <source>
        <tissue evidence="4">Leaf</tissue>
    </source>
</reference>
<feature type="domain" description="DUF676" evidence="3">
    <location>
        <begin position="1054"/>
        <end position="1237"/>
    </location>
</feature>
<dbReference type="PANTHER" id="PTHR12482">
    <property type="entry name" value="LIPASE ROG1-RELATED-RELATED"/>
    <property type="match status" value="1"/>
</dbReference>
<feature type="region of interest" description="Disordered" evidence="2">
    <location>
        <begin position="1306"/>
        <end position="1339"/>
    </location>
</feature>
<organism evidence="4 5">
    <name type="scientific">Musa troglodytarum</name>
    <name type="common">fe'i banana</name>
    <dbReference type="NCBI Taxonomy" id="320322"/>
    <lineage>
        <taxon>Eukaryota</taxon>
        <taxon>Viridiplantae</taxon>
        <taxon>Streptophyta</taxon>
        <taxon>Embryophyta</taxon>
        <taxon>Tracheophyta</taxon>
        <taxon>Spermatophyta</taxon>
        <taxon>Magnoliopsida</taxon>
        <taxon>Liliopsida</taxon>
        <taxon>Zingiberales</taxon>
        <taxon>Musaceae</taxon>
        <taxon>Musa</taxon>
    </lineage>
</organism>
<dbReference type="InterPro" id="IPR044294">
    <property type="entry name" value="Lipase-like"/>
</dbReference>
<dbReference type="PANTHER" id="PTHR12482:SF5">
    <property type="entry name" value="DUF676 DOMAIN-CONTAINING PROTEIN"/>
    <property type="match status" value="1"/>
</dbReference>
<comment type="similarity">
    <text evidence="1">Belongs to the FAM135 family.</text>
</comment>
<name>A0A9E7HE21_9LILI</name>
<feature type="compositionally biased region" description="Gly residues" evidence="2">
    <location>
        <begin position="1555"/>
        <end position="1565"/>
    </location>
</feature>
<sequence length="1730" mass="191459">MLRSSLAALKGWNSSFLLIPQPPPCRRCFRSEPALDALRSHSRTVTAASSGDAAAARSHLVLYNYPSFSGAFAALFAHLFHSHLGLPFLVLPFSSVEPFRAEDFETGAFETCYLLDFIGPKLFSVELSRILPRVIAFDHRENTLRRISRIGDCLDNLELRIDTKKSSARAVYDFFSEKLFQMKSSQGEIANLLNKEDEERVATVLRHVEDVDLHQWRMPYIKAFNIGLRDERAKLNCITNPFIFEQLLQIDASFLIAKGNSYTRSREDAAKKLLEKAFKIQLGRGLYGECLAVRADGNSDLSHEIGVELSRRSAAAGLRPIGAVVFMQRRNLKMCLRSTDCGTDTSEIAKIYVGARCCSPGWSHAGFRKSASDARGPSIPTSVKGSQESLTIQCTRVPFEEPQKCHVLGVRIDKSTGDAVASSYWSDLGVQGVGAHVNSPHLRSLSRAKEEAARCLRLFPPLFTPKTLVFFGGGNKKKPSIRFESSPSTRLLKGHDPFPCLLAQIVVLGCRDAGPEADQGRRSHMFRRMRYLIGLNPKTPPTKRLLDERPRRVKFQPPDMLETVHEIAIYIHRFHNLDLFQQGWYQIKISARWEDSSLHSCGTPSRVIQYEAPNTVSDDLLGVWRIDDADHSFSTQPFKIKYARQDVPLSVMVSFNFAIGKDEKPLISAVILKFELMYAPILENGHEIQASFDMIPVAVHEFKIPPRALLGLHAYCPVHFDAFHAVLVDLSVHIVYLKAGASTREKLLSASVTMEHIADEYHEEHNQLVGQGWSSKAVEIIKSLLVSRELLLEEIKNLSKALGQSIDDLQFADLNLGRFEFIDSSLSNDLSTANSVISGSKVGVGHLAGMLQNILEKSNGTVDFGNDVIFYSLSKDELLDLFFTLGNQLSFLWNTFLKFHRVNRISILEHLHGVWALNREAEWSIWLVYSKIEVPHHYMRSGADDPSHHGKVVGLRKSSDEPAQSATTRAELHRKSIAQMKINSHTIQDMHIFGDPSRVPVVLVEQKVIDLPNNSAWQSLNQNTAAIPTAFGKNGVPRFTLEPKRSNRVLRAVGHHLDLRLVRNQWLLIDPGAECLMSEANEEKTTGDFREMGSRLAEEVITFLRKKMDRLSRYGGCKDIKLSFVGHSIGNIIIRSALTESVMGPFLKHLYTYISISGPHLGYWYSSNSLFNSGLWLMKKLKGAQCIHQLTFTDDPDLQNTFFYKLCKQKTLENFKNIILLSSPQDGYVPYHSARIESCPASSWDQSRKAHIFMEMLNNCLDQIHAPSSERRVLMRCDVNFDTSSQGRNLNTFIGRAAHIEFLETDISDGQGGGDGGGSGGGGQKKSKSHIDENNKNRTRMESKIECDDQNLFLQKMKLDTTKKRRNKNCGRRGRKKRKDISLNPSRNACFDHNRIGDVVWGDTCSLHLIHQFRGIDKAALVAVPVDEDSVRGDIWGPTTGNDPIKELPGGGQVALGTVEGENCGVGDNVGDNAPSGHVIKDAEGAAYIAKLAEGLEEDVAGADVGDDPKLRATVAEQEGDEVEPAILDHSVKEGVEGADGRAETEAGDGKEGAEGGSGAAGEGVGADEGDEGVLGRAQTGTPEGGEDRRKEREGAGGGEAEDEGVVGRVRGGESRGETGGVKEGAEGEVGVFEAADEGGEAAIGERGGPRLDGRCNSVGREQVWRRPDGVEVTQVHWSRQVRQIHHRRQAPSPQIKEPDLVIIAKHHGGSTPSSASFLLSQRTFVEQKI</sequence>
<dbReference type="Pfam" id="PF12394">
    <property type="entry name" value="DUF3657"/>
    <property type="match status" value="1"/>
</dbReference>
<dbReference type="InterPro" id="IPR029058">
    <property type="entry name" value="AB_hydrolase_fold"/>
</dbReference>
<feature type="compositionally biased region" description="Basic and acidic residues" evidence="2">
    <location>
        <begin position="1586"/>
        <end position="1595"/>
    </location>
</feature>
<protein>
    <submittedName>
        <fullName evidence="4">Serine esterase family protein</fullName>
    </submittedName>
</protein>
<feature type="region of interest" description="Disordered" evidence="2">
    <location>
        <begin position="943"/>
        <end position="970"/>
    </location>
</feature>
<evidence type="ECO:0000256" key="1">
    <source>
        <dbReference type="ARBA" id="ARBA00007949"/>
    </source>
</evidence>
<feature type="compositionally biased region" description="Basic and acidic residues" evidence="2">
    <location>
        <begin position="1329"/>
        <end position="1339"/>
    </location>
</feature>
<evidence type="ECO:0000259" key="3">
    <source>
        <dbReference type="Pfam" id="PF05057"/>
    </source>
</evidence>
<evidence type="ECO:0000313" key="5">
    <source>
        <dbReference type="Proteomes" id="UP001055439"/>
    </source>
</evidence>